<protein>
    <recommendedName>
        <fullName evidence="4">RRM domain-containing protein</fullName>
    </recommendedName>
</protein>
<comment type="caution">
    <text evidence="2">The sequence shown here is derived from an EMBL/GenBank/DDBJ whole genome shotgun (WGS) entry which is preliminary data.</text>
</comment>
<dbReference type="AlphaFoldDB" id="A0AAD7IUN2"/>
<sequence>MQPTTNTTSTAQPGGNQNLTQQQQQQQQQQQAFSPLQHLSSLNVNIPAAQAVKLSLHGQELKVGWDKPSPVPAQVIQEGDAADAGGERTSGDMVSGIACRPADGLGGLRAWCTLAGRTLLFARACFSIGVVRGRLRRRDVCLSSLPGSSFVGIMTASSSHPLSLSPPPHTLTKPLSSGASRNIYLGGLEQGMTEEALRDELGRFGFID</sequence>
<dbReference type="InterPro" id="IPR035979">
    <property type="entry name" value="RBD_domain_sf"/>
</dbReference>
<evidence type="ECO:0000313" key="3">
    <source>
        <dbReference type="Proteomes" id="UP001215598"/>
    </source>
</evidence>
<evidence type="ECO:0000256" key="1">
    <source>
        <dbReference type="SAM" id="MobiDB-lite"/>
    </source>
</evidence>
<feature type="region of interest" description="Disordered" evidence="1">
    <location>
        <begin position="1"/>
        <end position="34"/>
    </location>
</feature>
<proteinExistence type="predicted"/>
<evidence type="ECO:0000313" key="2">
    <source>
        <dbReference type="EMBL" id="KAJ7750855.1"/>
    </source>
</evidence>
<gene>
    <name evidence="2" type="ORF">B0H16DRAFT_1842081</name>
</gene>
<keyword evidence="3" id="KW-1185">Reference proteome</keyword>
<name>A0AAD7IUN2_9AGAR</name>
<dbReference type="SUPFAM" id="SSF54928">
    <property type="entry name" value="RNA-binding domain, RBD"/>
    <property type="match status" value="1"/>
</dbReference>
<evidence type="ECO:0008006" key="4">
    <source>
        <dbReference type="Google" id="ProtNLM"/>
    </source>
</evidence>
<feature type="compositionally biased region" description="Low complexity" evidence="1">
    <location>
        <begin position="21"/>
        <end position="31"/>
    </location>
</feature>
<reference evidence="2" key="1">
    <citation type="submission" date="2023-03" db="EMBL/GenBank/DDBJ databases">
        <title>Massive genome expansion in bonnet fungi (Mycena s.s.) driven by repeated elements and novel gene families across ecological guilds.</title>
        <authorList>
            <consortium name="Lawrence Berkeley National Laboratory"/>
            <person name="Harder C.B."/>
            <person name="Miyauchi S."/>
            <person name="Viragh M."/>
            <person name="Kuo A."/>
            <person name="Thoen E."/>
            <person name="Andreopoulos B."/>
            <person name="Lu D."/>
            <person name="Skrede I."/>
            <person name="Drula E."/>
            <person name="Henrissat B."/>
            <person name="Morin E."/>
            <person name="Kohler A."/>
            <person name="Barry K."/>
            <person name="LaButti K."/>
            <person name="Morin E."/>
            <person name="Salamov A."/>
            <person name="Lipzen A."/>
            <person name="Mereny Z."/>
            <person name="Hegedus B."/>
            <person name="Baldrian P."/>
            <person name="Stursova M."/>
            <person name="Weitz H."/>
            <person name="Taylor A."/>
            <person name="Grigoriev I.V."/>
            <person name="Nagy L.G."/>
            <person name="Martin F."/>
            <person name="Kauserud H."/>
        </authorList>
    </citation>
    <scope>NUCLEOTIDE SEQUENCE</scope>
    <source>
        <strain evidence="2">CBHHK182m</strain>
    </source>
</reference>
<dbReference type="GO" id="GO:0003676">
    <property type="term" value="F:nucleic acid binding"/>
    <property type="evidence" value="ECO:0007669"/>
    <property type="project" value="InterPro"/>
</dbReference>
<feature type="compositionally biased region" description="Polar residues" evidence="1">
    <location>
        <begin position="1"/>
        <end position="20"/>
    </location>
</feature>
<dbReference type="Proteomes" id="UP001215598">
    <property type="component" value="Unassembled WGS sequence"/>
</dbReference>
<organism evidence="2 3">
    <name type="scientific">Mycena metata</name>
    <dbReference type="NCBI Taxonomy" id="1033252"/>
    <lineage>
        <taxon>Eukaryota</taxon>
        <taxon>Fungi</taxon>
        <taxon>Dikarya</taxon>
        <taxon>Basidiomycota</taxon>
        <taxon>Agaricomycotina</taxon>
        <taxon>Agaricomycetes</taxon>
        <taxon>Agaricomycetidae</taxon>
        <taxon>Agaricales</taxon>
        <taxon>Marasmiineae</taxon>
        <taxon>Mycenaceae</taxon>
        <taxon>Mycena</taxon>
    </lineage>
</organism>
<accession>A0AAD7IUN2</accession>
<dbReference type="EMBL" id="JARKIB010000064">
    <property type="protein sequence ID" value="KAJ7750855.1"/>
    <property type="molecule type" value="Genomic_DNA"/>
</dbReference>